<evidence type="ECO:0000313" key="2">
    <source>
        <dbReference type="EMBL" id="MBW4330120.1"/>
    </source>
</evidence>
<keyword evidence="1" id="KW-1133">Transmembrane helix</keyword>
<evidence type="ECO:0000313" key="3">
    <source>
        <dbReference type="Proteomes" id="UP001197214"/>
    </source>
</evidence>
<keyword evidence="1" id="KW-0472">Membrane</keyword>
<dbReference type="EMBL" id="JAHWZX010000003">
    <property type="protein sequence ID" value="MBW4330120.1"/>
    <property type="molecule type" value="Genomic_DNA"/>
</dbReference>
<comment type="caution">
    <text evidence="2">The sequence shown here is derived from an EMBL/GenBank/DDBJ whole genome shotgun (WGS) entry which is preliminary data.</text>
</comment>
<organism evidence="2 3">
    <name type="scientific">Stakelama flava</name>
    <dbReference type="NCBI Taxonomy" id="2860338"/>
    <lineage>
        <taxon>Bacteria</taxon>
        <taxon>Pseudomonadati</taxon>
        <taxon>Pseudomonadota</taxon>
        <taxon>Alphaproteobacteria</taxon>
        <taxon>Sphingomonadales</taxon>
        <taxon>Sphingomonadaceae</taxon>
        <taxon>Stakelama</taxon>
    </lineage>
</organism>
<evidence type="ECO:0000256" key="1">
    <source>
        <dbReference type="SAM" id="Phobius"/>
    </source>
</evidence>
<accession>A0ABS6XL31</accession>
<feature type="transmembrane region" description="Helical" evidence="1">
    <location>
        <begin position="60"/>
        <end position="85"/>
    </location>
</feature>
<evidence type="ECO:0008006" key="4">
    <source>
        <dbReference type="Google" id="ProtNLM"/>
    </source>
</evidence>
<dbReference type="RefSeq" id="WP_219237232.1">
    <property type="nucleotide sequence ID" value="NZ_JAHWZX010000003.1"/>
</dbReference>
<reference evidence="2 3" key="1">
    <citation type="submission" date="2021-07" db="EMBL/GenBank/DDBJ databases">
        <title>Stakelama flava sp. nov., a novel endophytic bacterium isolated from branch of Kandelia candel.</title>
        <authorList>
            <person name="Tuo L."/>
        </authorList>
    </citation>
    <scope>NUCLEOTIDE SEQUENCE [LARGE SCALE GENOMIC DNA]</scope>
    <source>
        <strain evidence="2 3">CBK3Z-3</strain>
    </source>
</reference>
<gene>
    <name evidence="2" type="ORF">KY084_04430</name>
</gene>
<feature type="transmembrane region" description="Helical" evidence="1">
    <location>
        <begin position="253"/>
        <end position="274"/>
    </location>
</feature>
<keyword evidence="3" id="KW-1185">Reference proteome</keyword>
<dbReference type="Proteomes" id="UP001197214">
    <property type="component" value="Unassembled WGS sequence"/>
</dbReference>
<feature type="transmembrane region" description="Helical" evidence="1">
    <location>
        <begin position="106"/>
        <end position="130"/>
    </location>
</feature>
<protein>
    <recommendedName>
        <fullName evidence="4">Glycerophosphoryl diester phosphodiesterase membrane domain-containing protein</fullName>
    </recommendedName>
</protein>
<name>A0ABS6XL31_9SPHN</name>
<feature type="transmembrane region" description="Helical" evidence="1">
    <location>
        <begin position="150"/>
        <end position="173"/>
    </location>
</feature>
<feature type="transmembrane region" description="Helical" evidence="1">
    <location>
        <begin position="200"/>
        <end position="233"/>
    </location>
</feature>
<feature type="transmembrane region" description="Helical" evidence="1">
    <location>
        <begin position="21"/>
        <end position="40"/>
    </location>
</feature>
<proteinExistence type="predicted"/>
<keyword evidence="1" id="KW-0812">Transmembrane</keyword>
<sequence>MDMGAVIGAGFRVIRERPGAFAVWAAVYIVVTVAMGLLFMPDLQGLMTAQETGAAPEAVFARLGGMALFYPLLMLALLILNNAAFRAILRPADSRAAYLRLGMDELRVFALGLLFVIVFAVLGMIIAMVAGVGMAFGPGRGSGTPGPGSIALFGLLGLGFFALWIFLSVRFALAMPLTVLRRKIVIGDAWRLSRGHFWAMLGAFIVVFLIYMIAAVMVSLITGGGMGAMGGLFDPDRLRQLGEQQLARQANGITVFMILGWIASGITGTFWVALSACGLASAALQLAPDSEEALEEIWR</sequence>